<keyword evidence="5" id="KW-0012">Acyltransferase</keyword>
<evidence type="ECO:0000256" key="4">
    <source>
        <dbReference type="ARBA" id="ARBA00023098"/>
    </source>
</evidence>
<dbReference type="RefSeq" id="WP_015756550.1">
    <property type="nucleotide sequence ID" value="NC_013216.1"/>
</dbReference>
<dbReference type="PANTHER" id="PTHR37323:SF1">
    <property type="entry name" value="L-ORNITHINE N(ALPHA)-ACYLTRANSFERASE"/>
    <property type="match status" value="1"/>
</dbReference>
<name>C8W368_DESAS</name>
<dbReference type="GO" id="GO:0006629">
    <property type="term" value="P:lipid metabolic process"/>
    <property type="evidence" value="ECO:0007669"/>
    <property type="project" value="UniProtKB-KW"/>
</dbReference>
<dbReference type="EMBL" id="CP001720">
    <property type="protein sequence ID" value="ACV61835.1"/>
    <property type="molecule type" value="Genomic_DNA"/>
</dbReference>
<dbReference type="STRING" id="485916.Dtox_0944"/>
<evidence type="ECO:0000313" key="7">
    <source>
        <dbReference type="Proteomes" id="UP000002217"/>
    </source>
</evidence>
<reference evidence="6 7" key="1">
    <citation type="journal article" date="2009" name="Stand. Genomic Sci.">
        <title>Complete genome sequence of Desulfotomaculum acetoxidans type strain (5575).</title>
        <authorList>
            <person name="Spring S."/>
            <person name="Lapidus A."/>
            <person name="Schroder M."/>
            <person name="Gleim D."/>
            <person name="Sims D."/>
            <person name="Meincke L."/>
            <person name="Glavina Del Rio T."/>
            <person name="Tice H."/>
            <person name="Copeland A."/>
            <person name="Cheng J.F."/>
            <person name="Lucas S."/>
            <person name="Chen F."/>
            <person name="Nolan M."/>
            <person name="Bruce D."/>
            <person name="Goodwin L."/>
            <person name="Pitluck S."/>
            <person name="Ivanova N."/>
            <person name="Mavromatis K."/>
            <person name="Mikhailova N."/>
            <person name="Pati A."/>
            <person name="Chen A."/>
            <person name="Palaniappan K."/>
            <person name="Land M."/>
            <person name="Hauser L."/>
            <person name="Chang Y.J."/>
            <person name="Jeffries C.D."/>
            <person name="Chain P."/>
            <person name="Saunders E."/>
            <person name="Brettin T."/>
            <person name="Detter J.C."/>
            <person name="Goker M."/>
            <person name="Bristow J."/>
            <person name="Eisen J.A."/>
            <person name="Markowitz V."/>
            <person name="Hugenholtz P."/>
            <person name="Kyrpides N.C."/>
            <person name="Klenk H.P."/>
            <person name="Han C."/>
        </authorList>
    </citation>
    <scope>NUCLEOTIDE SEQUENCE [LARGE SCALE GENOMIC DNA]</scope>
    <source>
        <strain evidence="7">ATCC 49208 / DSM 771 / VKM B-1644</strain>
    </source>
</reference>
<dbReference type="Proteomes" id="UP000002217">
    <property type="component" value="Chromosome"/>
</dbReference>
<dbReference type="Gene3D" id="3.40.630.30">
    <property type="match status" value="1"/>
</dbReference>
<protein>
    <submittedName>
        <fullName evidence="6">Putative hemolysin-like protein</fullName>
    </submittedName>
</protein>
<organism evidence="6 7">
    <name type="scientific">Desulfofarcimen acetoxidans (strain ATCC 49208 / DSM 771 / KCTC 5769 / VKM B-1644 / 5575)</name>
    <name type="common">Desulfotomaculum acetoxidans</name>
    <dbReference type="NCBI Taxonomy" id="485916"/>
    <lineage>
        <taxon>Bacteria</taxon>
        <taxon>Bacillati</taxon>
        <taxon>Bacillota</taxon>
        <taxon>Clostridia</taxon>
        <taxon>Eubacteriales</taxon>
        <taxon>Peptococcaceae</taxon>
        <taxon>Desulfofarcimen</taxon>
    </lineage>
</organism>
<evidence type="ECO:0000256" key="3">
    <source>
        <dbReference type="ARBA" id="ARBA00022679"/>
    </source>
</evidence>
<evidence type="ECO:0000313" key="6">
    <source>
        <dbReference type="EMBL" id="ACV61835.1"/>
    </source>
</evidence>
<dbReference type="OrthoDB" id="1113830at2"/>
<dbReference type="InterPro" id="IPR052351">
    <property type="entry name" value="Ornithine_N-alpha-AT"/>
</dbReference>
<evidence type="ECO:0000256" key="5">
    <source>
        <dbReference type="ARBA" id="ARBA00023315"/>
    </source>
</evidence>
<dbReference type="KEGG" id="dae:Dtox_0944"/>
<gene>
    <name evidence="6" type="ordered locus">Dtox_0944</name>
</gene>
<dbReference type="PANTHER" id="PTHR37323">
    <property type="entry name" value="GCN5-RELATED N-ACETYLTRANSFERASE"/>
    <property type="match status" value="1"/>
</dbReference>
<dbReference type="SUPFAM" id="SSF55729">
    <property type="entry name" value="Acyl-CoA N-acyltransferases (Nat)"/>
    <property type="match status" value="1"/>
</dbReference>
<dbReference type="GO" id="GO:0016746">
    <property type="term" value="F:acyltransferase activity"/>
    <property type="evidence" value="ECO:0007669"/>
    <property type="project" value="UniProtKB-KW"/>
</dbReference>
<dbReference type="HOGENOM" id="CLU_058962_0_0_9"/>
<accession>C8W368</accession>
<dbReference type="Pfam" id="PF13444">
    <property type="entry name" value="Acetyltransf_5"/>
    <property type="match status" value="1"/>
</dbReference>
<sequence>MVPDTTDGLWAKAVRPRWNVKFKTNLYIVKTAETGSEIEQALRLRHEVFRRELLGAPLPSGLDIDRFDPQCDHMIVQAGDTGQVVATYRLNPSETGDYYARQEFEMSAVLHLAGRKLEIGRACVARGYRSGAVFTLLWRGMAAYLRQAEIRYMFGCSCVPARISHELAPLYQYFQARHLSPDHLRVHPLSSGAVPAVQLKLAVGRSAGDAVKRLIPPILQVYLRSGGWICGEPYCDSEFNSYDFFTLLDVAAASPAARRFLAGPRPAAVEERREVCKYGPNRSSSSSV</sequence>
<evidence type="ECO:0000256" key="1">
    <source>
        <dbReference type="ARBA" id="ARBA00005189"/>
    </source>
</evidence>
<comment type="pathway">
    <text evidence="1">Lipid metabolism.</text>
</comment>
<keyword evidence="3" id="KW-0808">Transferase</keyword>
<proteinExistence type="predicted"/>
<keyword evidence="4" id="KW-0443">Lipid metabolism</keyword>
<dbReference type="InterPro" id="IPR016181">
    <property type="entry name" value="Acyl_CoA_acyltransferase"/>
</dbReference>
<keyword evidence="2" id="KW-0444">Lipid biosynthesis</keyword>
<evidence type="ECO:0000256" key="2">
    <source>
        <dbReference type="ARBA" id="ARBA00022516"/>
    </source>
</evidence>
<dbReference type="eggNOG" id="COG3176">
    <property type="taxonomic scope" value="Bacteria"/>
</dbReference>
<keyword evidence="7" id="KW-1185">Reference proteome</keyword>
<dbReference type="AlphaFoldDB" id="C8W368"/>